<name>A0A1H1ATE2_9ACTN</name>
<evidence type="ECO:0000313" key="2">
    <source>
        <dbReference type="Proteomes" id="UP000217103"/>
    </source>
</evidence>
<sequence length="132" mass="13981">MASEGGVNVSHSAIKRMRDALTEVLEELAPNLSAGDENARTDQIAVFPKSGSVEQLIGDAGLKAVGARSDVQDYSWPAAVQFHSNIIRAHTSISTSYIEIVTMVNMAIARLNLAQQHYASAEEAGSSPAAQV</sequence>
<keyword evidence="2" id="KW-1185">Reference proteome</keyword>
<dbReference type="AlphaFoldDB" id="A0A1H1ATE2"/>
<dbReference type="RefSeq" id="WP_093257600.1">
    <property type="nucleotide sequence ID" value="NZ_FNKK01000002.1"/>
</dbReference>
<dbReference type="OrthoDB" id="3544147at2"/>
<protein>
    <recommendedName>
        <fullName evidence="3">PE family protein</fullName>
    </recommendedName>
</protein>
<evidence type="ECO:0008006" key="3">
    <source>
        <dbReference type="Google" id="ProtNLM"/>
    </source>
</evidence>
<reference evidence="1 2" key="1">
    <citation type="submission" date="2016-10" db="EMBL/GenBank/DDBJ databases">
        <authorList>
            <person name="de Groot N.N."/>
        </authorList>
    </citation>
    <scope>NUCLEOTIDE SEQUENCE [LARGE SCALE GENOMIC DNA]</scope>
    <source>
        <strain evidence="1 2">DSM 43794</strain>
    </source>
</reference>
<proteinExistence type="predicted"/>
<accession>A0A1H1ATE2</accession>
<organism evidence="1 2">
    <name type="scientific">Thermostaphylospora chromogena</name>
    <dbReference type="NCBI Taxonomy" id="35622"/>
    <lineage>
        <taxon>Bacteria</taxon>
        <taxon>Bacillati</taxon>
        <taxon>Actinomycetota</taxon>
        <taxon>Actinomycetes</taxon>
        <taxon>Streptosporangiales</taxon>
        <taxon>Thermomonosporaceae</taxon>
        <taxon>Thermostaphylospora</taxon>
    </lineage>
</organism>
<dbReference type="EMBL" id="FNKK01000002">
    <property type="protein sequence ID" value="SDQ42791.1"/>
    <property type="molecule type" value="Genomic_DNA"/>
</dbReference>
<gene>
    <name evidence="1" type="ORF">SAMN04489764_0640</name>
</gene>
<dbReference type="Proteomes" id="UP000217103">
    <property type="component" value="Unassembled WGS sequence"/>
</dbReference>
<dbReference type="STRING" id="35622.SAMN04489764_0640"/>
<evidence type="ECO:0000313" key="1">
    <source>
        <dbReference type="EMBL" id="SDQ42791.1"/>
    </source>
</evidence>